<protein>
    <submittedName>
        <fullName evidence="1">Uncharacterized protein</fullName>
    </submittedName>
</protein>
<comment type="caution">
    <text evidence="1">The sequence shown here is derived from an EMBL/GenBank/DDBJ whole genome shotgun (WGS) entry which is preliminary data.</text>
</comment>
<accession>A0ACC1PTG8</accession>
<keyword evidence="2" id="KW-1185">Reference proteome</keyword>
<proteinExistence type="predicted"/>
<dbReference type="EMBL" id="JANSHE010001552">
    <property type="protein sequence ID" value="KAJ3002130.1"/>
    <property type="molecule type" value="Genomic_DNA"/>
</dbReference>
<sequence length="309" mass="33606">MCADRAAAAAHASGRGATIATTSERTSARAPTTMLFSKKAPEPKRQTLVVGGITVNVYAQHKATRPDAPVAVMFLLHGRNGSALKMEEFVYGIFEEVHARRRKAAGGGAEGEARDLYIATFDQRNHGKRMVDKKANQGWFDDPEQNNDRHAIDMYAIQTGTAQDVSYLIDFLPSYLFPNGERQISQFLCVGKSLGGHATWLVLRNEPRIQVAVPIIACPDYLALMTRRAKSHKLPVGPPYFPRPLLELIQRADPAAAPYTAADASNPFLGKKILVLAGQDDKKVPWATAARPFVEGSERGGARREGGGG</sequence>
<evidence type="ECO:0000313" key="2">
    <source>
        <dbReference type="Proteomes" id="UP001144978"/>
    </source>
</evidence>
<gene>
    <name evidence="1" type="ORF">NUW54_g6015</name>
</gene>
<name>A0ACC1PTG8_9APHY</name>
<reference evidence="1" key="1">
    <citation type="submission" date="2022-08" db="EMBL/GenBank/DDBJ databases">
        <title>Genome Sequence of Pycnoporus sanguineus.</title>
        <authorList>
            <person name="Buettner E."/>
        </authorList>
    </citation>
    <scope>NUCLEOTIDE SEQUENCE</scope>
    <source>
        <strain evidence="1">CG-C14</strain>
    </source>
</reference>
<organism evidence="1 2">
    <name type="scientific">Trametes sanguinea</name>
    <dbReference type="NCBI Taxonomy" id="158606"/>
    <lineage>
        <taxon>Eukaryota</taxon>
        <taxon>Fungi</taxon>
        <taxon>Dikarya</taxon>
        <taxon>Basidiomycota</taxon>
        <taxon>Agaricomycotina</taxon>
        <taxon>Agaricomycetes</taxon>
        <taxon>Polyporales</taxon>
        <taxon>Polyporaceae</taxon>
        <taxon>Trametes</taxon>
    </lineage>
</organism>
<evidence type="ECO:0000313" key="1">
    <source>
        <dbReference type="EMBL" id="KAJ3002130.1"/>
    </source>
</evidence>
<dbReference type="Proteomes" id="UP001144978">
    <property type="component" value="Unassembled WGS sequence"/>
</dbReference>